<keyword evidence="5" id="KW-0067">ATP-binding</keyword>
<keyword evidence="7" id="KW-0131">Cell cycle</keyword>
<keyword evidence="3" id="KW-0547">Nucleotide-binding</keyword>
<dbReference type="AlphaFoldDB" id="A0A0N0NLL6"/>
<feature type="domain" description="Checkpoint protein RAD24-like helical bundle" evidence="9">
    <location>
        <begin position="499"/>
        <end position="636"/>
    </location>
</feature>
<dbReference type="RefSeq" id="XP_017999414.1">
    <property type="nucleotide sequence ID" value="XM_018145376.1"/>
</dbReference>
<accession>A0A0N0NLL6</accession>
<dbReference type="GO" id="GO:0006281">
    <property type="term" value="P:DNA repair"/>
    <property type="evidence" value="ECO:0007669"/>
    <property type="project" value="InterPro"/>
</dbReference>
<reference evidence="10 11" key="1">
    <citation type="submission" date="2015-06" db="EMBL/GenBank/DDBJ databases">
        <title>Draft genome of the ant-associated black yeast Phialophora attae CBS 131958.</title>
        <authorList>
            <person name="Moreno L.F."/>
            <person name="Stielow B.J."/>
            <person name="de Hoog S."/>
            <person name="Vicente V.A."/>
            <person name="Weiss V.A."/>
            <person name="de Vries M."/>
            <person name="Cruz L.M."/>
            <person name="Souza E.M."/>
        </authorList>
    </citation>
    <scope>NUCLEOTIDE SEQUENCE [LARGE SCALE GENOMIC DNA]</scope>
    <source>
        <strain evidence="10 11">CBS 131958</strain>
    </source>
</reference>
<feature type="region of interest" description="Disordered" evidence="8">
    <location>
        <begin position="797"/>
        <end position="851"/>
    </location>
</feature>
<evidence type="ECO:0000256" key="2">
    <source>
        <dbReference type="ARBA" id="ARBA00006168"/>
    </source>
</evidence>
<evidence type="ECO:0000256" key="4">
    <source>
        <dbReference type="ARBA" id="ARBA00022763"/>
    </source>
</evidence>
<keyword evidence="6" id="KW-0539">Nucleus</keyword>
<evidence type="ECO:0000256" key="7">
    <source>
        <dbReference type="ARBA" id="ARBA00023306"/>
    </source>
</evidence>
<comment type="subcellular location">
    <subcellularLocation>
        <location evidence="1">Nucleus</location>
    </subcellularLocation>
</comment>
<dbReference type="GO" id="GO:0003682">
    <property type="term" value="F:chromatin binding"/>
    <property type="evidence" value="ECO:0007669"/>
    <property type="project" value="TreeGrafter"/>
</dbReference>
<feature type="region of interest" description="Disordered" evidence="8">
    <location>
        <begin position="1"/>
        <end position="130"/>
    </location>
</feature>
<dbReference type="VEuPathDB" id="FungiDB:AB675_5185"/>
<dbReference type="STRING" id="1664694.A0A0N0NLL6"/>
<dbReference type="SUPFAM" id="SSF52540">
    <property type="entry name" value="P-loop containing nucleoside triphosphate hydrolases"/>
    <property type="match status" value="1"/>
</dbReference>
<evidence type="ECO:0000256" key="3">
    <source>
        <dbReference type="ARBA" id="ARBA00022741"/>
    </source>
</evidence>
<protein>
    <submittedName>
        <fullName evidence="10">Cell cycle checkpoint protein RAD17</fullName>
    </submittedName>
</protein>
<dbReference type="OrthoDB" id="10265971at2759"/>
<keyword evidence="11" id="KW-1185">Reference proteome</keyword>
<comment type="similarity">
    <text evidence="2">Belongs to the rad17/RAD24 family.</text>
</comment>
<dbReference type="Pfam" id="PF25812">
    <property type="entry name" value="RAD24_helical"/>
    <property type="match status" value="1"/>
</dbReference>
<evidence type="ECO:0000313" key="10">
    <source>
        <dbReference type="EMBL" id="KPI39451.1"/>
    </source>
</evidence>
<comment type="caution">
    <text evidence="10">The sequence shown here is derived from an EMBL/GenBank/DDBJ whole genome shotgun (WGS) entry which is preliminary data.</text>
</comment>
<dbReference type="PANTHER" id="PTHR12172">
    <property type="entry name" value="CELL CYCLE CHECKPOINT PROTEIN RAD17"/>
    <property type="match status" value="1"/>
</dbReference>
<feature type="compositionally biased region" description="Low complexity" evidence="8">
    <location>
        <begin position="40"/>
        <end position="53"/>
    </location>
</feature>
<dbReference type="Pfam" id="PF03215">
    <property type="entry name" value="Rad17"/>
    <property type="match status" value="1"/>
</dbReference>
<dbReference type="GO" id="GO:0033314">
    <property type="term" value="P:mitotic DNA replication checkpoint signaling"/>
    <property type="evidence" value="ECO:0007669"/>
    <property type="project" value="TreeGrafter"/>
</dbReference>
<evidence type="ECO:0000256" key="1">
    <source>
        <dbReference type="ARBA" id="ARBA00004123"/>
    </source>
</evidence>
<feature type="compositionally biased region" description="Basic and acidic residues" evidence="8">
    <location>
        <begin position="477"/>
        <end position="487"/>
    </location>
</feature>
<feature type="compositionally biased region" description="Acidic residues" evidence="8">
    <location>
        <begin position="842"/>
        <end position="851"/>
    </location>
</feature>
<dbReference type="Gene3D" id="3.40.50.300">
    <property type="entry name" value="P-loop containing nucleotide triphosphate hydrolases"/>
    <property type="match status" value="1"/>
</dbReference>
<dbReference type="GO" id="GO:0005524">
    <property type="term" value="F:ATP binding"/>
    <property type="evidence" value="ECO:0007669"/>
    <property type="project" value="UniProtKB-KW"/>
</dbReference>
<dbReference type="GO" id="GO:0005634">
    <property type="term" value="C:nucleus"/>
    <property type="evidence" value="ECO:0007669"/>
    <property type="project" value="UniProtKB-SubCell"/>
</dbReference>
<dbReference type="GO" id="GO:0000077">
    <property type="term" value="P:DNA damage checkpoint signaling"/>
    <property type="evidence" value="ECO:0007669"/>
    <property type="project" value="TreeGrafter"/>
</dbReference>
<feature type="compositionally biased region" description="Polar residues" evidence="8">
    <location>
        <begin position="820"/>
        <end position="839"/>
    </location>
</feature>
<dbReference type="InterPro" id="IPR004582">
    <property type="entry name" value="Checkpoint_prot_Rad17_Rad24"/>
</dbReference>
<evidence type="ECO:0000313" key="11">
    <source>
        <dbReference type="Proteomes" id="UP000038010"/>
    </source>
</evidence>
<dbReference type="Proteomes" id="UP000038010">
    <property type="component" value="Unassembled WGS sequence"/>
</dbReference>
<evidence type="ECO:0000256" key="8">
    <source>
        <dbReference type="SAM" id="MobiDB-lite"/>
    </source>
</evidence>
<feature type="region of interest" description="Disordered" evidence="8">
    <location>
        <begin position="706"/>
        <end position="734"/>
    </location>
</feature>
<evidence type="ECO:0000256" key="6">
    <source>
        <dbReference type="ARBA" id="ARBA00023242"/>
    </source>
</evidence>
<evidence type="ECO:0000256" key="5">
    <source>
        <dbReference type="ARBA" id="ARBA00022840"/>
    </source>
</evidence>
<organism evidence="10 11">
    <name type="scientific">Cyphellophora attinorum</name>
    <dbReference type="NCBI Taxonomy" id="1664694"/>
    <lineage>
        <taxon>Eukaryota</taxon>
        <taxon>Fungi</taxon>
        <taxon>Dikarya</taxon>
        <taxon>Ascomycota</taxon>
        <taxon>Pezizomycotina</taxon>
        <taxon>Eurotiomycetes</taxon>
        <taxon>Chaetothyriomycetidae</taxon>
        <taxon>Chaetothyriales</taxon>
        <taxon>Cyphellophoraceae</taxon>
        <taxon>Cyphellophora</taxon>
    </lineage>
</organism>
<feature type="region of interest" description="Disordered" evidence="8">
    <location>
        <begin position="177"/>
        <end position="205"/>
    </location>
</feature>
<dbReference type="GeneID" id="28737256"/>
<feature type="compositionally biased region" description="Polar residues" evidence="8">
    <location>
        <begin position="54"/>
        <end position="65"/>
    </location>
</feature>
<name>A0A0N0NLL6_9EURO</name>
<dbReference type="EMBL" id="LFJN01000015">
    <property type="protein sequence ID" value="KPI39451.1"/>
    <property type="molecule type" value="Genomic_DNA"/>
</dbReference>
<proteinExistence type="inferred from homology"/>
<dbReference type="InterPro" id="IPR057927">
    <property type="entry name" value="RAD24-like_helical"/>
</dbReference>
<feature type="compositionally biased region" description="Basic and acidic residues" evidence="8">
    <location>
        <begin position="79"/>
        <end position="95"/>
    </location>
</feature>
<feature type="region of interest" description="Disordered" evidence="8">
    <location>
        <begin position="465"/>
        <end position="487"/>
    </location>
</feature>
<sequence>MAPRPAKRQRRSTRVISDDEEEDPVPNGSPKPTPRTQRQLSLSDNGSNSLSISPVSAKTWNAQSTAKRKPKSTPQTSPEKPRKSSRIKSEPDKSKSIQNFFGKATDDQRWQRNKSGTPEASGLGEVEAIEDDELSDDALIALAESETVSSTLSRKIFTSTSNGKTTTNGHRFLKPAVPFKRPTLPAPPRPAKEESESQPPWSERYGPTTLDELAVHKKKVTDVQQWFEAVVSGRSRQKLLVLKGPAGSGKTVTVNLVTQAVGLNTITWQNPGIVDTTVNGSAAAQFDEFLNRGQFGSLGFDGAESKADRSAQHQALIVEEFPTSSSRSVGLDSVRGAVSRFLTSGSGSAQPFRSTNTEPACPAVMIISETLLNSSTAFSDSFTAHRLLGPEILNHPATTVIEFNAVAQTFVHKALDLAVKKEARTSLRRRIPGPAVMQRLAEMGDLRNAVNALEFLCVRNDSNSDWSGTVASKSKKSAKDQKDLTEMEKDSLKLVSQRETTLDMFHAAGKVVYNKREDARVLDSRAEPPPKPPDHLMHLYNHKESQIDIDALFNETGADIQTFISSLHENYVLSCNGDSFTDYFDDCAEMLSFSDVLNPESRRSIRSGGSAARNYASIQTASTDALRQDEISFHVASRGLIFHLPYPVNRAAPPSGRAADKFKMFYPTSLRLWKPTEEIDSLISMFMHEDPKDGTVSASRSASGVAGWKNTSFGQGQAPLEGEDKEDSPARRSYQSRVDLTLDILPYLARIKASRQRDTRLINRIVQVQNMSVPLTGDEPDDEEPADEAIVSATKVRGGGFAGTGNASSRRAAAGKVAASFTSSTIGSRGEESTSSQMENLFLEDDDIVDD</sequence>
<gene>
    <name evidence="10" type="ORF">AB675_5185</name>
</gene>
<dbReference type="InterPro" id="IPR027417">
    <property type="entry name" value="P-loop_NTPase"/>
</dbReference>
<dbReference type="GO" id="GO:0003689">
    <property type="term" value="F:DNA clamp loader activity"/>
    <property type="evidence" value="ECO:0007669"/>
    <property type="project" value="TreeGrafter"/>
</dbReference>
<keyword evidence="4" id="KW-0227">DNA damage</keyword>
<feature type="compositionally biased region" description="Basic residues" evidence="8">
    <location>
        <begin position="1"/>
        <end position="13"/>
    </location>
</feature>
<dbReference type="PANTHER" id="PTHR12172:SF0">
    <property type="entry name" value="CELL CYCLE CHECKPOINT PROTEIN RAD17"/>
    <property type="match status" value="1"/>
</dbReference>
<evidence type="ECO:0000259" key="9">
    <source>
        <dbReference type="Pfam" id="PF25812"/>
    </source>
</evidence>